<reference evidence="11 12" key="1">
    <citation type="journal article" date="2015" name="Fungal Genet. Biol.">
        <title>Evolution of novel wood decay mechanisms in Agaricales revealed by the genome sequences of Fistulina hepatica and Cylindrobasidium torrendii.</title>
        <authorList>
            <person name="Floudas D."/>
            <person name="Held B.W."/>
            <person name="Riley R."/>
            <person name="Nagy L.G."/>
            <person name="Koehler G."/>
            <person name="Ransdell A.S."/>
            <person name="Younus H."/>
            <person name="Chow J."/>
            <person name="Chiniquy J."/>
            <person name="Lipzen A."/>
            <person name="Tritt A."/>
            <person name="Sun H."/>
            <person name="Haridas S."/>
            <person name="LaButti K."/>
            <person name="Ohm R.A."/>
            <person name="Kues U."/>
            <person name="Blanchette R.A."/>
            <person name="Grigoriev I.V."/>
            <person name="Minto R.E."/>
            <person name="Hibbett D.S."/>
        </authorList>
    </citation>
    <scope>NUCLEOTIDE SEQUENCE [LARGE SCALE GENOMIC DNA]</scope>
    <source>
        <strain evidence="11 12">ATCC 64428</strain>
    </source>
</reference>
<evidence type="ECO:0000256" key="1">
    <source>
        <dbReference type="ARBA" id="ARBA00004225"/>
    </source>
</evidence>
<dbReference type="Pfam" id="PF00153">
    <property type="entry name" value="Mito_carr"/>
    <property type="match status" value="1"/>
</dbReference>
<dbReference type="GO" id="GO:0031966">
    <property type="term" value="C:mitochondrial membrane"/>
    <property type="evidence" value="ECO:0007669"/>
    <property type="project" value="UniProtKB-SubCell"/>
</dbReference>
<evidence type="ECO:0000256" key="5">
    <source>
        <dbReference type="ARBA" id="ARBA00022989"/>
    </source>
</evidence>
<comment type="similarity">
    <text evidence="9">Belongs to the mitochondrial carrier (TC 2.A.29) family.</text>
</comment>
<feature type="repeat" description="Solcar" evidence="8">
    <location>
        <begin position="233"/>
        <end position="316"/>
    </location>
</feature>
<keyword evidence="5" id="KW-1133">Transmembrane helix</keyword>
<keyword evidence="6" id="KW-0496">Mitochondrion</keyword>
<dbReference type="PANTHER" id="PTHR24089">
    <property type="entry name" value="SOLUTE CARRIER FAMILY 25"/>
    <property type="match status" value="1"/>
</dbReference>
<evidence type="ECO:0000256" key="7">
    <source>
        <dbReference type="ARBA" id="ARBA00023136"/>
    </source>
</evidence>
<evidence type="ECO:0000256" key="9">
    <source>
        <dbReference type="RuleBase" id="RU000488"/>
    </source>
</evidence>
<dbReference type="AlphaFoldDB" id="A0A0D7ABW9"/>
<comment type="subcellular location">
    <subcellularLocation>
        <location evidence="1">Mitochondrion membrane</location>
        <topology evidence="1">Multi-pass membrane protein</topology>
    </subcellularLocation>
</comment>
<dbReference type="SUPFAM" id="SSF103506">
    <property type="entry name" value="Mitochondrial carrier"/>
    <property type="match status" value="1"/>
</dbReference>
<evidence type="ECO:0000256" key="2">
    <source>
        <dbReference type="ARBA" id="ARBA00022448"/>
    </source>
</evidence>
<keyword evidence="7 8" id="KW-0472">Membrane</keyword>
<evidence type="ECO:0000313" key="11">
    <source>
        <dbReference type="EMBL" id="KIY48328.1"/>
    </source>
</evidence>
<evidence type="ECO:0000256" key="4">
    <source>
        <dbReference type="ARBA" id="ARBA00022737"/>
    </source>
</evidence>
<gene>
    <name evidence="11" type="ORF">FISHEDRAFT_43541</name>
</gene>
<dbReference type="InterPro" id="IPR023395">
    <property type="entry name" value="MCP_dom_sf"/>
</dbReference>
<dbReference type="GO" id="GO:0055085">
    <property type="term" value="P:transmembrane transport"/>
    <property type="evidence" value="ECO:0007669"/>
    <property type="project" value="InterPro"/>
</dbReference>
<protein>
    <submittedName>
        <fullName evidence="11">Mitochondrial carrier</fullName>
    </submittedName>
</protein>
<dbReference type="InterPro" id="IPR018108">
    <property type="entry name" value="MCP_transmembrane"/>
</dbReference>
<dbReference type="EMBL" id="KN881851">
    <property type="protein sequence ID" value="KIY48328.1"/>
    <property type="molecule type" value="Genomic_DNA"/>
</dbReference>
<evidence type="ECO:0000256" key="8">
    <source>
        <dbReference type="PROSITE-ProRule" id="PRU00282"/>
    </source>
</evidence>
<dbReference type="OrthoDB" id="77989at2759"/>
<keyword evidence="12" id="KW-1185">Reference proteome</keyword>
<keyword evidence="2 9" id="KW-0813">Transport</keyword>
<evidence type="ECO:0000313" key="12">
    <source>
        <dbReference type="Proteomes" id="UP000054144"/>
    </source>
</evidence>
<dbReference type="PRINTS" id="PR00926">
    <property type="entry name" value="MITOCARRIER"/>
</dbReference>
<dbReference type="Gene3D" id="1.50.40.10">
    <property type="entry name" value="Mitochondrial carrier domain"/>
    <property type="match status" value="1"/>
</dbReference>
<keyword evidence="4" id="KW-0677">Repeat</keyword>
<evidence type="ECO:0000256" key="6">
    <source>
        <dbReference type="ARBA" id="ARBA00023128"/>
    </source>
</evidence>
<sequence length="470" mass="51817">MGPPASLRDLYADTSSAWSFVPITSKPDMPELAPPPIWATRQTNSSVFDLSPHDFESSWPSSGNIQEIASMLATVVFSQYAMSVVAMPWEVGKLLLQVQWVPRKDGGSQPRESADSEEEEGEVRSSSLSDGSNDDDDDSYFTDPNALRPLQRQRLQAEETADEEAALPDYVMPVGEADGVWGMIKQLSGFRGEGWLSLWKGLLTTAIMETITSGLQPAVSTALQSVFLPFVAQPIVLPVASHLITGIVISPLELVRTRLVIQSAAQPTYSGPIDALTQIVRDEGGWRSLYFHPQLLLPTLLDCTLRPLVGLALPDLLMHHLGLHIAREVNPLAWNCLQLAASCLGLLATLPFETVRRRLQAQTRGNASPIPMCVQLRPVRYNGVVDAFWHILTEERSDTPPHRRKCRKRRTSHGSVDEVPIVPERGNESWLRTTGIGQLYRGLGMRLGACALAFVLALFEPTNDNGWTEL</sequence>
<dbReference type="InterPro" id="IPR002067">
    <property type="entry name" value="MCP"/>
</dbReference>
<keyword evidence="3 8" id="KW-0812">Transmembrane</keyword>
<organism evidence="11 12">
    <name type="scientific">Fistulina hepatica ATCC 64428</name>
    <dbReference type="NCBI Taxonomy" id="1128425"/>
    <lineage>
        <taxon>Eukaryota</taxon>
        <taxon>Fungi</taxon>
        <taxon>Dikarya</taxon>
        <taxon>Basidiomycota</taxon>
        <taxon>Agaricomycotina</taxon>
        <taxon>Agaricomycetes</taxon>
        <taxon>Agaricomycetidae</taxon>
        <taxon>Agaricales</taxon>
        <taxon>Fistulinaceae</taxon>
        <taxon>Fistulina</taxon>
    </lineage>
</organism>
<evidence type="ECO:0000256" key="3">
    <source>
        <dbReference type="ARBA" id="ARBA00022692"/>
    </source>
</evidence>
<evidence type="ECO:0000256" key="10">
    <source>
        <dbReference type="SAM" id="MobiDB-lite"/>
    </source>
</evidence>
<dbReference type="PROSITE" id="PS50920">
    <property type="entry name" value="SOLCAR"/>
    <property type="match status" value="1"/>
</dbReference>
<dbReference type="Proteomes" id="UP000054144">
    <property type="component" value="Unassembled WGS sequence"/>
</dbReference>
<accession>A0A0D7ABW9</accession>
<name>A0A0D7ABW9_9AGAR</name>
<feature type="region of interest" description="Disordered" evidence="10">
    <location>
        <begin position="104"/>
        <end position="145"/>
    </location>
</feature>
<proteinExistence type="inferred from homology"/>